<reference evidence="2" key="1">
    <citation type="submission" date="2022-10" db="EMBL/GenBank/DDBJ databases">
        <title>Genome assembly of Pristionchus species.</title>
        <authorList>
            <person name="Yoshida K."/>
            <person name="Sommer R.J."/>
        </authorList>
    </citation>
    <scope>NUCLEOTIDE SEQUENCE [LARGE SCALE GENOMIC DNA]</scope>
    <source>
        <strain evidence="2">RS5460</strain>
    </source>
</reference>
<sequence>IQCNESNSNRQLPRQALPSAERGMSVCKLRKGRCQRGLLQDCSASCWPHSHSLPKGDIISRSERILRDAQEWHCRCLVGIDPTRTTFT</sequence>
<proteinExistence type="predicted"/>
<dbReference type="EMBL" id="BTRK01000004">
    <property type="protein sequence ID" value="GMR50029.1"/>
    <property type="molecule type" value="Genomic_DNA"/>
</dbReference>
<feature type="non-terminal residue" evidence="1">
    <location>
        <position position="1"/>
    </location>
</feature>
<dbReference type="Proteomes" id="UP001328107">
    <property type="component" value="Unassembled WGS sequence"/>
</dbReference>
<evidence type="ECO:0000313" key="2">
    <source>
        <dbReference type="Proteomes" id="UP001328107"/>
    </source>
</evidence>
<organism evidence="1 2">
    <name type="scientific">Pristionchus mayeri</name>
    <dbReference type="NCBI Taxonomy" id="1317129"/>
    <lineage>
        <taxon>Eukaryota</taxon>
        <taxon>Metazoa</taxon>
        <taxon>Ecdysozoa</taxon>
        <taxon>Nematoda</taxon>
        <taxon>Chromadorea</taxon>
        <taxon>Rhabditida</taxon>
        <taxon>Rhabditina</taxon>
        <taxon>Diplogasteromorpha</taxon>
        <taxon>Diplogasteroidea</taxon>
        <taxon>Neodiplogasteridae</taxon>
        <taxon>Pristionchus</taxon>
    </lineage>
</organism>
<protein>
    <submittedName>
        <fullName evidence="1">Uncharacterized protein</fullName>
    </submittedName>
</protein>
<accession>A0AAN5CSY9</accession>
<evidence type="ECO:0000313" key="1">
    <source>
        <dbReference type="EMBL" id="GMR50029.1"/>
    </source>
</evidence>
<name>A0AAN5CSY9_9BILA</name>
<keyword evidence="2" id="KW-1185">Reference proteome</keyword>
<comment type="caution">
    <text evidence="1">The sequence shown here is derived from an EMBL/GenBank/DDBJ whole genome shotgun (WGS) entry which is preliminary data.</text>
</comment>
<dbReference type="AlphaFoldDB" id="A0AAN5CSY9"/>
<gene>
    <name evidence="1" type="ORF">PMAYCL1PPCAC_20224</name>
</gene>